<sequence length="991" mass="112921">MSAFAVNNAILNAAAVPFTPSFETAAPYDVEQHLYDTPANIAHDNQVAVDFLTAHNAPAEFWEQAGFEDPRLSGPVAPVQHPAAAQLLDPMERDREDRIRKLEKRVDRMRLSSDISDINVGELIAPTPLASPQSSLHHRQDQGVPLPPSPPWSPVPVRQMVERSQKKTRKSPMTRSGQRCRPSDKSRQVKMKLKVEVAGLQDRYGFSLAEVVTTFCRLVTGPFPLSISPCDPWSSLYFHTMLGETLRLLRHQGSFLTTFEDPKHDPETIKSVWNSDDQDANLFPDPLSVPLKRDPFPHYGSMKNPHGYPICWSEPNYEWYPYLPAVISFKYTLFLGMSTNPNITHNGSGYKLDDEQISLWGNIEYVLCAAISAIGAGRICPLEQREPFRPSEYGYMLTHSQLKFAKKCMTKSLNAFQRLLGYCSYLIASRTYKSTETNPNNPEPSLEQLFSVVYSRLNSTARNSHILAKHLFRTLSEIHASRNFAGIALRCTGQYDFPVVNAMYRYGVPVYVSWPSTGRNPYHSLHQGHYIKRWIPSSLPEAPEQTPTLPTSVTTPPPLDPPPIYGTQPFAKKVQTYDHPMDYVNERVKKIPMELENSPHKQAMLDRLQSSKSFANLGSAKYYRFESTTVHDGQKERWFRELLTRHDALRDLELTDSCHLWFDCVLNQWNASEEFNFERNMHLNQELASDEMDEFEWIEEDPMAVDIPLPTFQEGSLLHQLETSQFSLDTGVAELWLDNHIFALKSWGLHLTGEEDPSCNKFFPRRLGLFTERPDTTLRRLFDGGLKGLTADFDLHPSHPGRDRLPQQLSGSVLHIQPVGKTYLLTVRDKDAYPWKLLIEDPLVLLQIEREQWHLQPKGLVSNLIQKGLRFKILYPCYQEGATFYRNPGLVTHPMGKAPTHADYLAYCLEVAHFFELYPHTHVAALCSGGILWRIAVDVLPIPAESDLVHPFHEGACETLIINGRRYWSPILCLEDEEMIVGVYKWPGKSS</sequence>
<protein>
    <submittedName>
        <fullName evidence="2">Uncharacterized protein</fullName>
    </submittedName>
</protein>
<reference evidence="2" key="1">
    <citation type="journal article" date="2020" name="Nat. Commun.">
        <title>Large-scale genome sequencing of mycorrhizal fungi provides insights into the early evolution of symbiotic traits.</title>
        <authorList>
            <person name="Miyauchi S."/>
            <person name="Kiss E."/>
            <person name="Kuo A."/>
            <person name="Drula E."/>
            <person name="Kohler A."/>
            <person name="Sanchez-Garcia M."/>
            <person name="Morin E."/>
            <person name="Andreopoulos B."/>
            <person name="Barry K.W."/>
            <person name="Bonito G."/>
            <person name="Buee M."/>
            <person name="Carver A."/>
            <person name="Chen C."/>
            <person name="Cichocki N."/>
            <person name="Clum A."/>
            <person name="Culley D."/>
            <person name="Crous P.W."/>
            <person name="Fauchery L."/>
            <person name="Girlanda M."/>
            <person name="Hayes R.D."/>
            <person name="Keri Z."/>
            <person name="LaButti K."/>
            <person name="Lipzen A."/>
            <person name="Lombard V."/>
            <person name="Magnuson J."/>
            <person name="Maillard F."/>
            <person name="Murat C."/>
            <person name="Nolan M."/>
            <person name="Ohm R.A."/>
            <person name="Pangilinan J."/>
            <person name="Pereira M.F."/>
            <person name="Perotto S."/>
            <person name="Peter M."/>
            <person name="Pfister S."/>
            <person name="Riley R."/>
            <person name="Sitrit Y."/>
            <person name="Stielow J.B."/>
            <person name="Szollosi G."/>
            <person name="Zifcakova L."/>
            <person name="Stursova M."/>
            <person name="Spatafora J.W."/>
            <person name="Tedersoo L."/>
            <person name="Vaario L.M."/>
            <person name="Yamada A."/>
            <person name="Yan M."/>
            <person name="Wang P."/>
            <person name="Xu J."/>
            <person name="Bruns T."/>
            <person name="Baldrian P."/>
            <person name="Vilgalys R."/>
            <person name="Dunand C."/>
            <person name="Henrissat B."/>
            <person name="Grigoriev I.V."/>
            <person name="Hibbett D."/>
            <person name="Nagy L.G."/>
            <person name="Martin F.M."/>
        </authorList>
    </citation>
    <scope>NUCLEOTIDE SEQUENCE</scope>
    <source>
        <strain evidence="2">UH-Tt-Lm1</strain>
    </source>
</reference>
<feature type="compositionally biased region" description="Pro residues" evidence="1">
    <location>
        <begin position="145"/>
        <end position="154"/>
    </location>
</feature>
<organism evidence="2 3">
    <name type="scientific">Thelephora terrestris</name>
    <dbReference type="NCBI Taxonomy" id="56493"/>
    <lineage>
        <taxon>Eukaryota</taxon>
        <taxon>Fungi</taxon>
        <taxon>Dikarya</taxon>
        <taxon>Basidiomycota</taxon>
        <taxon>Agaricomycotina</taxon>
        <taxon>Agaricomycetes</taxon>
        <taxon>Thelephorales</taxon>
        <taxon>Thelephoraceae</taxon>
        <taxon>Thelephora</taxon>
    </lineage>
</organism>
<evidence type="ECO:0000256" key="1">
    <source>
        <dbReference type="SAM" id="MobiDB-lite"/>
    </source>
</evidence>
<keyword evidence="3" id="KW-1185">Reference proteome</keyword>
<reference evidence="2" key="2">
    <citation type="submission" date="2020-11" db="EMBL/GenBank/DDBJ databases">
        <authorList>
            <consortium name="DOE Joint Genome Institute"/>
            <person name="Kuo A."/>
            <person name="Miyauchi S."/>
            <person name="Kiss E."/>
            <person name="Drula E."/>
            <person name="Kohler A."/>
            <person name="Sanchez-Garcia M."/>
            <person name="Andreopoulos B."/>
            <person name="Barry K.W."/>
            <person name="Bonito G."/>
            <person name="Buee M."/>
            <person name="Carver A."/>
            <person name="Chen C."/>
            <person name="Cichocki N."/>
            <person name="Clum A."/>
            <person name="Culley D."/>
            <person name="Crous P.W."/>
            <person name="Fauchery L."/>
            <person name="Girlanda M."/>
            <person name="Hayes R."/>
            <person name="Keri Z."/>
            <person name="Labutti K."/>
            <person name="Lipzen A."/>
            <person name="Lombard V."/>
            <person name="Magnuson J."/>
            <person name="Maillard F."/>
            <person name="Morin E."/>
            <person name="Murat C."/>
            <person name="Nolan M."/>
            <person name="Ohm R."/>
            <person name="Pangilinan J."/>
            <person name="Pereira M."/>
            <person name="Perotto S."/>
            <person name="Peter M."/>
            <person name="Riley R."/>
            <person name="Sitrit Y."/>
            <person name="Stielow B."/>
            <person name="Szollosi G."/>
            <person name="Zifcakova L."/>
            <person name="Stursova M."/>
            <person name="Spatafora J.W."/>
            <person name="Tedersoo L."/>
            <person name="Vaario L.-M."/>
            <person name="Yamada A."/>
            <person name="Yan M."/>
            <person name="Wang P."/>
            <person name="Xu J."/>
            <person name="Bruns T."/>
            <person name="Baldrian P."/>
            <person name="Vilgalys R."/>
            <person name="Henrissat B."/>
            <person name="Grigoriev I.V."/>
            <person name="Hibbett D."/>
            <person name="Nagy L.G."/>
            <person name="Martin F.M."/>
        </authorList>
    </citation>
    <scope>NUCLEOTIDE SEQUENCE</scope>
    <source>
        <strain evidence="2">UH-Tt-Lm1</strain>
    </source>
</reference>
<accession>A0A9P6H3R1</accession>
<evidence type="ECO:0000313" key="2">
    <source>
        <dbReference type="EMBL" id="KAF9778845.1"/>
    </source>
</evidence>
<name>A0A9P6H3R1_9AGAM</name>
<dbReference type="Proteomes" id="UP000736335">
    <property type="component" value="Unassembled WGS sequence"/>
</dbReference>
<evidence type="ECO:0000313" key="3">
    <source>
        <dbReference type="Proteomes" id="UP000736335"/>
    </source>
</evidence>
<dbReference type="EMBL" id="WIUZ02000021">
    <property type="protein sequence ID" value="KAF9778845.1"/>
    <property type="molecule type" value="Genomic_DNA"/>
</dbReference>
<dbReference type="OrthoDB" id="3331905at2759"/>
<comment type="caution">
    <text evidence="2">The sequence shown here is derived from an EMBL/GenBank/DDBJ whole genome shotgun (WGS) entry which is preliminary data.</text>
</comment>
<dbReference type="AlphaFoldDB" id="A0A9P6H3R1"/>
<proteinExistence type="predicted"/>
<gene>
    <name evidence="2" type="ORF">BJ322DRAFT_1113724</name>
</gene>
<feature type="region of interest" description="Disordered" evidence="1">
    <location>
        <begin position="129"/>
        <end position="188"/>
    </location>
</feature>